<gene>
    <name evidence="1" type="ORF">GCK32_004896</name>
</gene>
<protein>
    <submittedName>
        <fullName evidence="1">Uncharacterized protein</fullName>
    </submittedName>
</protein>
<reference evidence="1 2" key="1">
    <citation type="submission" date="2019-10" db="EMBL/GenBank/DDBJ databases">
        <title>Assembly and Annotation for the nematode Trichostrongylus colubriformis.</title>
        <authorList>
            <person name="Martin J."/>
        </authorList>
    </citation>
    <scope>NUCLEOTIDE SEQUENCE [LARGE SCALE GENOMIC DNA]</scope>
    <source>
        <strain evidence="1">G859</strain>
        <tissue evidence="1">Whole worm</tissue>
    </source>
</reference>
<comment type="caution">
    <text evidence="1">The sequence shown here is derived from an EMBL/GenBank/DDBJ whole genome shotgun (WGS) entry which is preliminary data.</text>
</comment>
<proteinExistence type="predicted"/>
<dbReference type="EMBL" id="WIXE01000727">
    <property type="protein sequence ID" value="KAK5986314.1"/>
    <property type="molecule type" value="Genomic_DNA"/>
</dbReference>
<organism evidence="1 2">
    <name type="scientific">Trichostrongylus colubriformis</name>
    <name type="common">Black scour worm</name>
    <dbReference type="NCBI Taxonomy" id="6319"/>
    <lineage>
        <taxon>Eukaryota</taxon>
        <taxon>Metazoa</taxon>
        <taxon>Ecdysozoa</taxon>
        <taxon>Nematoda</taxon>
        <taxon>Chromadorea</taxon>
        <taxon>Rhabditida</taxon>
        <taxon>Rhabditina</taxon>
        <taxon>Rhabditomorpha</taxon>
        <taxon>Strongyloidea</taxon>
        <taxon>Trichostrongylidae</taxon>
        <taxon>Trichostrongylus</taxon>
    </lineage>
</organism>
<accession>A0AAN8J3N1</accession>
<keyword evidence="2" id="KW-1185">Reference proteome</keyword>
<sequence>MYTVSSRDNERYCLSVLRKTCFEDLRTVDGVTLAKVAKRAGFVERVSDDYINRGFDSEHAVTHAYFDSLDRMVLMGRDLREILYPPVPKRLVEPALPVDYVEHERNGLLNHGSLSISV</sequence>
<name>A0AAN8J3N1_TRICO</name>
<dbReference type="Proteomes" id="UP001331761">
    <property type="component" value="Unassembled WGS sequence"/>
</dbReference>
<evidence type="ECO:0000313" key="1">
    <source>
        <dbReference type="EMBL" id="KAK5986314.1"/>
    </source>
</evidence>
<dbReference type="AlphaFoldDB" id="A0AAN8J3N1"/>
<evidence type="ECO:0000313" key="2">
    <source>
        <dbReference type="Proteomes" id="UP001331761"/>
    </source>
</evidence>